<name>A0A1F5FXM0_9BACT</name>
<dbReference type="Proteomes" id="UP000179252">
    <property type="component" value="Unassembled WGS sequence"/>
</dbReference>
<dbReference type="AlphaFoldDB" id="A0A1F5FXM0"/>
<comment type="caution">
    <text evidence="1">The sequence shown here is derived from an EMBL/GenBank/DDBJ whole genome shotgun (WGS) entry which is preliminary data.</text>
</comment>
<evidence type="ECO:0000313" key="2">
    <source>
        <dbReference type="Proteomes" id="UP000179252"/>
    </source>
</evidence>
<protein>
    <submittedName>
        <fullName evidence="1">Uncharacterized protein</fullName>
    </submittedName>
</protein>
<sequence length="119" mass="13515">MERENLIPINKIQRIARIQRSLHADAHPCDESRKTPEERMAIERLQGLRNSSVQDQMATAFFVVLEPRLRTSKPTGQGIDTQACCGHLLGTGALLRGMDLRVESQVPHHKECYKEDSRP</sequence>
<dbReference type="EMBL" id="MFAU01000024">
    <property type="protein sequence ID" value="OGD84342.1"/>
    <property type="molecule type" value="Genomic_DNA"/>
</dbReference>
<accession>A0A1F5FXM0</accession>
<organism evidence="1 2">
    <name type="scientific">Candidatus Curtissbacteria bacterium RBG_13_40_7</name>
    <dbReference type="NCBI Taxonomy" id="1797706"/>
    <lineage>
        <taxon>Bacteria</taxon>
        <taxon>Candidatus Curtissiibacteriota</taxon>
    </lineage>
</organism>
<reference evidence="1 2" key="1">
    <citation type="journal article" date="2016" name="Nat. Commun.">
        <title>Thousands of microbial genomes shed light on interconnected biogeochemical processes in an aquifer system.</title>
        <authorList>
            <person name="Anantharaman K."/>
            <person name="Brown C.T."/>
            <person name="Hug L.A."/>
            <person name="Sharon I."/>
            <person name="Castelle C.J."/>
            <person name="Probst A.J."/>
            <person name="Thomas B.C."/>
            <person name="Singh A."/>
            <person name="Wilkins M.J."/>
            <person name="Karaoz U."/>
            <person name="Brodie E.L."/>
            <person name="Williams K.H."/>
            <person name="Hubbard S.S."/>
            <person name="Banfield J.F."/>
        </authorList>
    </citation>
    <scope>NUCLEOTIDE SEQUENCE [LARGE SCALE GENOMIC DNA]</scope>
</reference>
<evidence type="ECO:0000313" key="1">
    <source>
        <dbReference type="EMBL" id="OGD84342.1"/>
    </source>
</evidence>
<proteinExistence type="predicted"/>
<gene>
    <name evidence="1" type="ORF">A2165_00115</name>
</gene>